<dbReference type="Proteomes" id="UP000678374">
    <property type="component" value="Unassembled WGS sequence"/>
</dbReference>
<dbReference type="PANTHER" id="PTHR43877">
    <property type="entry name" value="AMINOALKYLPHOSPHONATE N-ACETYLTRANSFERASE-RELATED-RELATED"/>
    <property type="match status" value="1"/>
</dbReference>
<comment type="caution">
    <text evidence="4">The sequence shown here is derived from an EMBL/GenBank/DDBJ whole genome shotgun (WGS) entry which is preliminary data.</text>
</comment>
<evidence type="ECO:0000256" key="1">
    <source>
        <dbReference type="ARBA" id="ARBA00022679"/>
    </source>
</evidence>
<feature type="domain" description="N-acetyltransferase" evidence="3">
    <location>
        <begin position="1"/>
        <end position="140"/>
    </location>
</feature>
<evidence type="ECO:0000259" key="3">
    <source>
        <dbReference type="PROSITE" id="PS51186"/>
    </source>
</evidence>
<dbReference type="RefSeq" id="WP_210804550.1">
    <property type="nucleotide sequence ID" value="NZ_JAGQDE010000042.1"/>
</dbReference>
<dbReference type="PROSITE" id="PS51186">
    <property type="entry name" value="GNAT"/>
    <property type="match status" value="1"/>
</dbReference>
<dbReference type="SUPFAM" id="SSF55729">
    <property type="entry name" value="Acyl-CoA N-acyltransferases (Nat)"/>
    <property type="match status" value="1"/>
</dbReference>
<keyword evidence="5" id="KW-1185">Reference proteome</keyword>
<dbReference type="EMBL" id="JAGQDE010000042">
    <property type="protein sequence ID" value="MBQ0961860.1"/>
    <property type="molecule type" value="Genomic_DNA"/>
</dbReference>
<accession>A0A941BSM2</accession>
<dbReference type="Gene3D" id="3.40.630.30">
    <property type="match status" value="1"/>
</dbReference>
<gene>
    <name evidence="4" type="ORF">KAK06_23180</name>
</gene>
<evidence type="ECO:0000313" key="4">
    <source>
        <dbReference type="EMBL" id="MBQ0961860.1"/>
    </source>
</evidence>
<keyword evidence="1 4" id="KW-0808">Transferase</keyword>
<dbReference type="NCBIfam" id="NF002959">
    <property type="entry name" value="PRK03624.1"/>
    <property type="match status" value="1"/>
</dbReference>
<dbReference type="EC" id="2.3.1.-" evidence="4"/>
<proteinExistence type="predicted"/>
<dbReference type="InterPro" id="IPR016181">
    <property type="entry name" value="Acyl_CoA_acyltransferase"/>
</dbReference>
<dbReference type="Pfam" id="PF00583">
    <property type="entry name" value="Acetyltransf_1"/>
    <property type="match status" value="1"/>
</dbReference>
<name>A0A941BSM2_9BURK</name>
<organism evidence="4 5">
    <name type="scientific">Ideonella aquatica</name>
    <dbReference type="NCBI Taxonomy" id="2824119"/>
    <lineage>
        <taxon>Bacteria</taxon>
        <taxon>Pseudomonadati</taxon>
        <taxon>Pseudomonadota</taxon>
        <taxon>Betaproteobacteria</taxon>
        <taxon>Burkholderiales</taxon>
        <taxon>Sphaerotilaceae</taxon>
        <taxon>Ideonella</taxon>
    </lineage>
</organism>
<dbReference type="AlphaFoldDB" id="A0A941BSM2"/>
<reference evidence="4" key="1">
    <citation type="submission" date="2021-04" db="EMBL/GenBank/DDBJ databases">
        <title>The genome sequence of Ideonella sp. 4Y11.</title>
        <authorList>
            <person name="Liu Y."/>
        </authorList>
    </citation>
    <scope>NUCLEOTIDE SEQUENCE</scope>
    <source>
        <strain evidence="4">4Y11</strain>
    </source>
</reference>
<dbReference type="GO" id="GO:0016747">
    <property type="term" value="F:acyltransferase activity, transferring groups other than amino-acyl groups"/>
    <property type="evidence" value="ECO:0007669"/>
    <property type="project" value="InterPro"/>
</dbReference>
<keyword evidence="2 4" id="KW-0012">Acyltransferase</keyword>
<evidence type="ECO:0000256" key="2">
    <source>
        <dbReference type="ARBA" id="ARBA00023315"/>
    </source>
</evidence>
<sequence>MQIRTFRPEDQDTVIALWQACGLTRPWNDPVKDIQRKLAEQPELLLVGELDGRIVASAMVGYDGHRGWVNYLSVEPALQGRGHGAALMRHIEARLTERGCPKLNLQVRQGNDAVLGFYARLGYGDDQVIGLGKRLIHDAPPDPA</sequence>
<dbReference type="InterPro" id="IPR000182">
    <property type="entry name" value="GNAT_dom"/>
</dbReference>
<dbReference type="CDD" id="cd04301">
    <property type="entry name" value="NAT_SF"/>
    <property type="match status" value="1"/>
</dbReference>
<evidence type="ECO:0000313" key="5">
    <source>
        <dbReference type="Proteomes" id="UP000678374"/>
    </source>
</evidence>
<dbReference type="InterPro" id="IPR050832">
    <property type="entry name" value="Bact_Acetyltransf"/>
</dbReference>
<protein>
    <submittedName>
        <fullName evidence="4">GNAT family acetyltransferase</fullName>
        <ecNumber evidence="4">2.3.1.-</ecNumber>
    </submittedName>
</protein>